<gene>
    <name evidence="4" type="ORF">DSOL_2148</name>
</gene>
<evidence type="ECO:0000256" key="2">
    <source>
        <dbReference type="PIRSR" id="PIRSR017388-2"/>
    </source>
</evidence>
<dbReference type="STRING" id="1888891.DSOL_2148"/>
<feature type="active site" description="Charge relay system" evidence="1">
    <location>
        <position position="204"/>
    </location>
</feature>
<dbReference type="Pfam" id="PF00561">
    <property type="entry name" value="Abhydrolase_1"/>
    <property type="match status" value="1"/>
</dbReference>
<evidence type="ECO:0000256" key="1">
    <source>
        <dbReference type="PIRSR" id="PIRSR017388-1"/>
    </source>
</evidence>
<evidence type="ECO:0000313" key="5">
    <source>
        <dbReference type="Proteomes" id="UP000186102"/>
    </source>
</evidence>
<proteinExistence type="predicted"/>
<dbReference type="SUPFAM" id="SSF53474">
    <property type="entry name" value="alpha/beta-Hydrolases"/>
    <property type="match status" value="1"/>
</dbReference>
<dbReference type="AlphaFoldDB" id="A0A1Q8QWZ1"/>
<dbReference type="Proteomes" id="UP000186102">
    <property type="component" value="Unassembled WGS sequence"/>
</dbReference>
<evidence type="ECO:0000259" key="3">
    <source>
        <dbReference type="Pfam" id="PF00561"/>
    </source>
</evidence>
<dbReference type="EMBL" id="MLBF01000013">
    <property type="protein sequence ID" value="OLN31853.1"/>
    <property type="molecule type" value="Genomic_DNA"/>
</dbReference>
<dbReference type="PIRSF" id="PIRSF017388">
    <property type="entry name" value="Esterase_lipase"/>
    <property type="match status" value="1"/>
</dbReference>
<dbReference type="Gene3D" id="3.40.50.1820">
    <property type="entry name" value="alpha/beta hydrolase"/>
    <property type="match status" value="1"/>
</dbReference>
<feature type="domain" description="AB hydrolase-1" evidence="3">
    <location>
        <begin position="8"/>
        <end position="110"/>
    </location>
</feature>
<organism evidence="4 5">
    <name type="scientific">Desulfosporosinus metallidurans</name>
    <dbReference type="NCBI Taxonomy" id="1888891"/>
    <lineage>
        <taxon>Bacteria</taxon>
        <taxon>Bacillati</taxon>
        <taxon>Bacillota</taxon>
        <taxon>Clostridia</taxon>
        <taxon>Eubacteriales</taxon>
        <taxon>Desulfitobacteriaceae</taxon>
        <taxon>Desulfosporosinus</taxon>
    </lineage>
</organism>
<protein>
    <submittedName>
        <fullName evidence="4">Carboxylesterase</fullName>
    </submittedName>
</protein>
<comment type="caution">
    <text evidence="4">The sequence shown here is derived from an EMBL/GenBank/DDBJ whole genome shotgun (WGS) entry which is preliminary data.</text>
</comment>
<dbReference type="InterPro" id="IPR000073">
    <property type="entry name" value="AB_hydrolase_1"/>
</dbReference>
<feature type="binding site" evidence="2">
    <location>
        <position position="82"/>
    </location>
    <ligand>
        <name>substrate</name>
    </ligand>
</feature>
<reference evidence="4 5" key="1">
    <citation type="submission" date="2016-09" db="EMBL/GenBank/DDBJ databases">
        <title>Complete genome of Desulfosporosinus sp. OL.</title>
        <authorList>
            <person name="Mardanov A."/>
            <person name="Beletsky A."/>
            <person name="Panova A."/>
            <person name="Karnachuk O."/>
            <person name="Ravin N."/>
        </authorList>
    </citation>
    <scope>NUCLEOTIDE SEQUENCE [LARGE SCALE GENOMIC DNA]</scope>
    <source>
        <strain evidence="4 5">OL</strain>
    </source>
</reference>
<feature type="active site" description="Charge relay system" evidence="1">
    <location>
        <position position="174"/>
    </location>
</feature>
<dbReference type="InterPro" id="IPR029058">
    <property type="entry name" value="AB_hydrolase_fold"/>
</dbReference>
<accession>A0A1Q8QWZ1</accession>
<dbReference type="InterPro" id="IPR012354">
    <property type="entry name" value="Esterase_lipase"/>
</dbReference>
<name>A0A1Q8QWZ1_9FIRM</name>
<feature type="active site" description="Nucleophile" evidence="1">
    <location>
        <position position="81"/>
    </location>
</feature>
<sequence>MNNKIGCLVLHGFGGDVKEVAPLASCLTDRGYKVLCPSLKGHTGRREDLQGVSYTDWIVSAEEGLLTLLSDCNVVYIIGFSMGGLLAINLGLKHNIGGIVTINTPIYYLNIKRAFIDSVNVLIRKDFKTMRRNIKASRALPFSSLLNFILLVKATKPQIKGLRCPVFITQAIDDPTVRKSSAHYIFRNARSPIKRLEFYDSSEHLILLSQEAELVIKDVIDFINSLLIL</sequence>
<dbReference type="GO" id="GO:0052689">
    <property type="term" value="F:carboxylic ester hydrolase activity"/>
    <property type="evidence" value="ECO:0007669"/>
    <property type="project" value="InterPro"/>
</dbReference>
<evidence type="ECO:0000313" key="4">
    <source>
        <dbReference type="EMBL" id="OLN31853.1"/>
    </source>
</evidence>
<feature type="binding site" evidence="2">
    <location>
        <position position="13"/>
    </location>
    <ligand>
        <name>substrate</name>
    </ligand>
</feature>
<keyword evidence="5" id="KW-1185">Reference proteome</keyword>
<dbReference type="RefSeq" id="WP_075364790.1">
    <property type="nucleotide sequence ID" value="NZ_MLBF01000013.1"/>
</dbReference>